<evidence type="ECO:0000313" key="3">
    <source>
        <dbReference type="Proteomes" id="UP000234681"/>
    </source>
</evidence>
<feature type="region of interest" description="Disordered" evidence="1">
    <location>
        <begin position="66"/>
        <end position="92"/>
    </location>
</feature>
<evidence type="ECO:0000256" key="1">
    <source>
        <dbReference type="SAM" id="MobiDB-lite"/>
    </source>
</evidence>
<dbReference type="EMBL" id="CH473979">
    <property type="protein sequence ID" value="EDM07828.1"/>
    <property type="molecule type" value="Genomic_DNA"/>
</dbReference>
<dbReference type="AlphaFoldDB" id="A6J9Q8"/>
<reference evidence="2 3" key="1">
    <citation type="submission" date="2005-09" db="EMBL/GenBank/DDBJ databases">
        <authorList>
            <person name="Mural R.J."/>
            <person name="Li P.W."/>
            <person name="Adams M.D."/>
            <person name="Amanatides P.G."/>
            <person name="Baden-Tillson H."/>
            <person name="Barnstead M."/>
            <person name="Chin S.H."/>
            <person name="Dew I."/>
            <person name="Evans C.A."/>
            <person name="Ferriera S."/>
            <person name="Flanigan M."/>
            <person name="Fosler C."/>
            <person name="Glodek A."/>
            <person name="Gu Z."/>
            <person name="Holt R.A."/>
            <person name="Jennings D."/>
            <person name="Kraft C.L."/>
            <person name="Lu F."/>
            <person name="Nguyen T."/>
            <person name="Nusskern D.R."/>
            <person name="Pfannkoch C.M."/>
            <person name="Sitter C."/>
            <person name="Sutton G.G."/>
            <person name="Venter J.C."/>
            <person name="Wang Z."/>
            <person name="Woodage T."/>
            <person name="Zheng X.H."/>
            <person name="Zhong F."/>
        </authorList>
    </citation>
    <scope>NUCLEOTIDE SEQUENCE [LARGE SCALE GENOMIC DNA]</scope>
    <source>
        <strain>BN</strain>
        <strain evidence="3">Sprague-Dawley</strain>
    </source>
</reference>
<feature type="region of interest" description="Disordered" evidence="1">
    <location>
        <begin position="1"/>
        <end position="21"/>
    </location>
</feature>
<proteinExistence type="predicted"/>
<gene>
    <name evidence="2" type="primary">Neud4</name>
    <name evidence="2" type="ORF">rCG_54642</name>
</gene>
<sequence>MALEVSGNARTTHPWRTETSRTSVISVGRGIRTGQGLATTTPTPTWLRRRGRSTLSATPCLSTGKTTINSFTKNWPGSPRHRGNTQVGAPPSSPTSAVVFDWHASPVLCPPLPAVFQPRKHQMALSSPMATVTFAWGAPRRLDVLRTSSPVRTAGDQDIPRVYSSR</sequence>
<organism evidence="2 3">
    <name type="scientific">Rattus norvegicus</name>
    <name type="common">Rat</name>
    <dbReference type="NCBI Taxonomy" id="10116"/>
    <lineage>
        <taxon>Eukaryota</taxon>
        <taxon>Metazoa</taxon>
        <taxon>Chordata</taxon>
        <taxon>Craniata</taxon>
        <taxon>Vertebrata</taxon>
        <taxon>Euteleostomi</taxon>
        <taxon>Mammalia</taxon>
        <taxon>Eutheria</taxon>
        <taxon>Euarchontoglires</taxon>
        <taxon>Glires</taxon>
        <taxon>Rodentia</taxon>
        <taxon>Myomorpha</taxon>
        <taxon>Muroidea</taxon>
        <taxon>Muridae</taxon>
        <taxon>Murinae</taxon>
        <taxon>Rattus</taxon>
    </lineage>
</organism>
<dbReference type="Proteomes" id="UP000234681">
    <property type="component" value="Chromosome 1"/>
</dbReference>
<evidence type="ECO:0000313" key="2">
    <source>
        <dbReference type="EMBL" id="EDM07828.1"/>
    </source>
</evidence>
<accession>A6J9Q8</accession>
<protein>
    <submittedName>
        <fullName evidence="2">Neuronal d4 domain family member, isoform CRA_c</fullName>
    </submittedName>
</protein>
<feature type="compositionally biased region" description="Polar residues" evidence="1">
    <location>
        <begin position="66"/>
        <end position="75"/>
    </location>
</feature>
<name>A6J9Q8_RAT</name>